<dbReference type="Proteomes" id="UP000694392">
    <property type="component" value="Unplaced"/>
</dbReference>
<dbReference type="GO" id="GO:0006824">
    <property type="term" value="P:cobalt ion transport"/>
    <property type="evidence" value="ECO:0007669"/>
    <property type="project" value="UniProtKB-KW"/>
</dbReference>
<reference evidence="18" key="1">
    <citation type="submission" date="2025-08" db="UniProtKB">
        <authorList>
            <consortium name="Ensembl"/>
        </authorList>
    </citation>
    <scope>IDENTIFICATION</scope>
</reference>
<feature type="binding site" evidence="15">
    <location>
        <begin position="148"/>
        <end position="152"/>
    </location>
    <ligand>
        <name>cyanocob(III)alamin</name>
        <dbReference type="ChEBI" id="CHEBI:17439"/>
    </ligand>
</feature>
<accession>A0A8D0HL90</accession>
<dbReference type="GO" id="GO:0031419">
    <property type="term" value="F:cobalamin binding"/>
    <property type="evidence" value="ECO:0007669"/>
    <property type="project" value="Ensembl"/>
</dbReference>
<keyword evidence="8" id="KW-0406">Ion transport</keyword>
<dbReference type="GO" id="GO:0140355">
    <property type="term" value="F:cargo receptor ligand activity"/>
    <property type="evidence" value="ECO:0007669"/>
    <property type="project" value="Ensembl"/>
</dbReference>
<sequence>MEPSVARLLLLFPLVALPVQLCEIPRGSSSLIRSLDLKLLRLTEDLSKEPNPSVYVALRLSNEHSLEREVQYLQRLENAFQRTPSSSVPADQQEQPKTGLLALHLLALRAACQDMENRKGWRLVTQLKHQLHKEKKQIDRESSGRPITNYYQYSLGVLALCVHGKKIDAHVLHKLLNAEKNHRFMHNVKLSVDTEAMAGLAFACLAQTTFYTSDLVAEISLALQRVKEKILQAQTPEGAFGNIFSSPLAVQLLIATGMSTKKPECLKGMAAILGSLEQGQFQNPMIVSQLLPVLHGKSYVDLGTMQCQGEKDTLVLGTSSPSSGTVSLGAGMITIHLIVKRPQAVRNCTNRPSRCPPAPLSWPSWKLLRSGALGNSHLKCRTLCMALSSLQ</sequence>
<feature type="signal peptide" evidence="17">
    <location>
        <begin position="1"/>
        <end position="21"/>
    </location>
</feature>
<comment type="similarity">
    <text evidence="2">Belongs to the eukaryotic cobalamin transport proteins family.</text>
</comment>
<dbReference type="GO" id="GO:0015889">
    <property type="term" value="P:cobalamin transport"/>
    <property type="evidence" value="ECO:0007669"/>
    <property type="project" value="Ensembl"/>
</dbReference>
<dbReference type="GO" id="GO:0140104">
    <property type="term" value="F:molecular carrier activity"/>
    <property type="evidence" value="ECO:0007669"/>
    <property type="project" value="Ensembl"/>
</dbReference>
<keyword evidence="19" id="KW-1185">Reference proteome</keyword>
<dbReference type="GO" id="GO:0009897">
    <property type="term" value="C:external side of plasma membrane"/>
    <property type="evidence" value="ECO:0007669"/>
    <property type="project" value="Ensembl"/>
</dbReference>
<evidence type="ECO:0000256" key="11">
    <source>
        <dbReference type="ARBA" id="ARBA00037184"/>
    </source>
</evidence>
<evidence type="ECO:0000256" key="14">
    <source>
        <dbReference type="ARBA" id="ARBA00041463"/>
    </source>
</evidence>
<keyword evidence="10 15" id="KW-0170">Cobalt</keyword>
<evidence type="ECO:0000256" key="10">
    <source>
        <dbReference type="ARBA" id="ARBA00023285"/>
    </source>
</evidence>
<feature type="binding site" evidence="15">
    <location>
        <position position="289"/>
    </location>
    <ligand>
        <name>cyanocob(III)alamin</name>
        <dbReference type="ChEBI" id="CHEBI:17439"/>
    </ligand>
</feature>
<evidence type="ECO:0000256" key="1">
    <source>
        <dbReference type="ARBA" id="ARBA00004613"/>
    </source>
</evidence>
<dbReference type="GO" id="GO:0046872">
    <property type="term" value="F:metal ion binding"/>
    <property type="evidence" value="ECO:0007669"/>
    <property type="project" value="UniProtKB-KW"/>
</dbReference>
<feature type="disulfide bond" evidence="16">
    <location>
        <begin position="22"/>
        <end position="265"/>
    </location>
</feature>
<evidence type="ECO:0000256" key="7">
    <source>
        <dbReference type="ARBA" id="ARBA00022729"/>
    </source>
</evidence>
<feature type="binding site" evidence="15">
    <location>
        <position position="193"/>
    </location>
    <ligand>
        <name>cyanocob(III)alamin</name>
        <dbReference type="ChEBI" id="CHEBI:17439"/>
    </ligand>
</feature>
<dbReference type="PANTHER" id="PTHR10559:SF14">
    <property type="entry name" value="TRANSCOBALAMIN-2"/>
    <property type="match status" value="1"/>
</dbReference>
<comment type="subcellular location">
    <subcellularLocation>
        <location evidence="1">Secreted</location>
    </subcellularLocation>
</comment>
<keyword evidence="4" id="KW-0813">Transport</keyword>
<dbReference type="Pfam" id="PF01122">
    <property type="entry name" value="Cobalamin_bind"/>
    <property type="match status" value="1"/>
</dbReference>
<evidence type="ECO:0000256" key="17">
    <source>
        <dbReference type="SAM" id="SignalP"/>
    </source>
</evidence>
<proteinExistence type="inferred from homology"/>
<keyword evidence="3" id="KW-0171">Cobalt transport</keyword>
<evidence type="ECO:0000256" key="6">
    <source>
        <dbReference type="ARBA" id="ARBA00022723"/>
    </source>
</evidence>
<keyword evidence="9 16" id="KW-1015">Disulfide bond</keyword>
<evidence type="ECO:0000256" key="2">
    <source>
        <dbReference type="ARBA" id="ARBA00006449"/>
    </source>
</evidence>
<feature type="chain" id="PRO_5034270281" description="Transcobalamin-2" evidence="17">
    <location>
        <begin position="22"/>
        <end position="391"/>
    </location>
</feature>
<dbReference type="InterPro" id="IPR051588">
    <property type="entry name" value="Cobalamin_Transport"/>
</dbReference>
<reference evidence="18" key="2">
    <citation type="submission" date="2025-09" db="UniProtKB">
        <authorList>
            <consortium name="Ensembl"/>
        </authorList>
    </citation>
    <scope>IDENTIFICATION</scope>
</reference>
<evidence type="ECO:0000256" key="4">
    <source>
        <dbReference type="ARBA" id="ARBA00022448"/>
    </source>
</evidence>
<evidence type="ECO:0000256" key="3">
    <source>
        <dbReference type="ARBA" id="ARBA00022426"/>
    </source>
</evidence>
<gene>
    <name evidence="18" type="primary">TCN2</name>
</gene>
<keyword evidence="6" id="KW-0479">Metal-binding</keyword>
<dbReference type="GO" id="GO:0005615">
    <property type="term" value="C:extracellular space"/>
    <property type="evidence" value="ECO:0007669"/>
    <property type="project" value="Ensembl"/>
</dbReference>
<dbReference type="Ensembl" id="ENSSPUT00000025271.1">
    <property type="protein sequence ID" value="ENSSPUP00000023688.1"/>
    <property type="gene ID" value="ENSSPUG00000018158.1"/>
</dbReference>
<evidence type="ECO:0000256" key="16">
    <source>
        <dbReference type="PIRSR" id="PIRSR602157-2"/>
    </source>
</evidence>
<dbReference type="Gene3D" id="1.50.10.20">
    <property type="match status" value="1"/>
</dbReference>
<evidence type="ECO:0000256" key="9">
    <source>
        <dbReference type="ARBA" id="ARBA00023157"/>
    </source>
</evidence>
<evidence type="ECO:0000256" key="13">
    <source>
        <dbReference type="ARBA" id="ARBA00040958"/>
    </source>
</evidence>
<evidence type="ECO:0000313" key="19">
    <source>
        <dbReference type="Proteomes" id="UP000694392"/>
    </source>
</evidence>
<organism evidence="18 19">
    <name type="scientific">Sphenodon punctatus</name>
    <name type="common">Tuatara</name>
    <name type="synonym">Hatteria punctata</name>
    <dbReference type="NCBI Taxonomy" id="8508"/>
    <lineage>
        <taxon>Eukaryota</taxon>
        <taxon>Metazoa</taxon>
        <taxon>Chordata</taxon>
        <taxon>Craniata</taxon>
        <taxon>Vertebrata</taxon>
        <taxon>Euteleostomi</taxon>
        <taxon>Lepidosauria</taxon>
        <taxon>Sphenodontia</taxon>
        <taxon>Sphenodontidae</taxon>
        <taxon>Sphenodon</taxon>
    </lineage>
</organism>
<feature type="binding site" evidence="15">
    <location>
        <position position="242"/>
    </location>
    <ligand>
        <name>cyanocob(III)alamin</name>
        <dbReference type="ChEBI" id="CHEBI:17439"/>
    </ligand>
</feature>
<evidence type="ECO:0000256" key="5">
    <source>
        <dbReference type="ARBA" id="ARBA00022525"/>
    </source>
</evidence>
<dbReference type="InterPro" id="IPR002157">
    <property type="entry name" value="Cbl-bd_prot"/>
</dbReference>
<dbReference type="PANTHER" id="PTHR10559">
    <property type="entry name" value="TRANSCOBALAMIN-1/GASTRIC INTRINSIC FACTOR"/>
    <property type="match status" value="1"/>
</dbReference>
<keyword evidence="5" id="KW-0964">Secreted</keyword>
<dbReference type="OMA" id="AGMITIH"/>
<name>A0A8D0HL90_SPHPU</name>
<dbReference type="GeneTree" id="ENSGT00530000063370"/>
<evidence type="ECO:0000256" key="12">
    <source>
        <dbReference type="ARBA" id="ARBA00038518"/>
    </source>
</evidence>
<feature type="disulfide bond" evidence="16">
    <location>
        <begin position="161"/>
        <end position="204"/>
    </location>
</feature>
<dbReference type="AlphaFoldDB" id="A0A8D0HL90"/>
<keyword evidence="7 17" id="KW-0732">Signal</keyword>
<comment type="subunit">
    <text evidence="12">Interacts with CD320 (via LDL-receptor class A domains).</text>
</comment>
<evidence type="ECO:0000256" key="15">
    <source>
        <dbReference type="PIRSR" id="PIRSR602157-1"/>
    </source>
</evidence>
<evidence type="ECO:0000256" key="8">
    <source>
        <dbReference type="ARBA" id="ARBA00023065"/>
    </source>
</evidence>
<protein>
    <recommendedName>
        <fullName evidence="13">Transcobalamin-2</fullName>
    </recommendedName>
    <alternativeName>
        <fullName evidence="14">Transcobalamin II</fullName>
    </alternativeName>
</protein>
<comment type="function">
    <text evidence="11">Primary vitamin B12-binding and transport protein. Delivers cobalamin to cells.</text>
</comment>
<evidence type="ECO:0000313" key="18">
    <source>
        <dbReference type="Ensembl" id="ENSSPUP00000023688.1"/>
    </source>
</evidence>